<sequence length="765" mass="87124">MWNRLKPRKMYASLFLYSCMAVCLLALAFTIYLNRLFAQSAAEEIRKSNQEKIRQVVQTSEFTLQKLRQFALRIYSDDNISMWLNANPDHYSPLLLYRAAASVREFASSEPFIHGIDLFNFTLNQIYASSDASLYTPRDFDDPSLLGAVRSKGTTPYLQFFDHEANGKSYLALIVPAAGQNRSYQGYAAILFDKPLLDEHMLQVSPQDQNKMIVEGPNQEYLLGNADARMAADLAGAKKPPRDSSGWEWSSGGDIWSVQSAKLPIEGWTVYHLSPISAWQAAMSRIRTNLIAASIALVLSLLLFLFWQSYRRLKPISDLTARLQTKLGSDERPMTASTRRAGSEIDWLHSGFDRLIGQLERLDLSLRSSKAIVKEDLLRQWILGSKASGPAAQFIQEETKILRTGAFRIAVIRLESYGRFKEYYDFASRKLLRYSLGNIAAEVLANHGFAAETVDFGSDHLAALVPASATDDEPGRLLEAMEDVRLQIRRWLKLELQAAVGPVLGEEADLQQIYGRVYELTQLAFLIDEDRVFTLEDMERYRPAKESGLDEQLLKQAVHAVRLRNADALRAGLDGLTRHMQSLDYEECRLQLTHMIYSIMRSLRHDKTLQGMKSIHAFLERFSTIGEVKEWLLRELLERMEMDRPRSGSVRKEEIVAEMNEYVRGHLHNPMLSVDDVAAHVHLSVNYARQIFKEYHPLSLSEHITDQRIKYAMHLLATTEWTIADIAEQAGFQTKSTFFSLFRRASGMTPGQFRSRRAAGRDEPD</sequence>
<comment type="caution">
    <text evidence="11">The sequence shown here is derived from an EMBL/GenBank/DDBJ whole genome shotgun (WGS) entry which is preliminary data.</text>
</comment>
<evidence type="ECO:0000256" key="9">
    <source>
        <dbReference type="SAM" id="Phobius"/>
    </source>
</evidence>
<feature type="domain" description="HTH araC/xylS-type" evidence="10">
    <location>
        <begin position="657"/>
        <end position="756"/>
    </location>
</feature>
<dbReference type="EMBL" id="JACJVO010000010">
    <property type="protein sequence ID" value="MBB6731304.1"/>
    <property type="molecule type" value="Genomic_DNA"/>
</dbReference>
<comment type="subcellular location">
    <subcellularLocation>
        <location evidence="1">Cell membrane</location>
        <topology evidence="1">Multi-pass membrane protein</topology>
    </subcellularLocation>
</comment>
<dbReference type="GO" id="GO:0043565">
    <property type="term" value="F:sequence-specific DNA binding"/>
    <property type="evidence" value="ECO:0007669"/>
    <property type="project" value="InterPro"/>
</dbReference>
<dbReference type="Pfam" id="PF02743">
    <property type="entry name" value="dCache_1"/>
    <property type="match status" value="1"/>
</dbReference>
<dbReference type="AlphaFoldDB" id="A0A7X0VUT2"/>
<dbReference type="PROSITE" id="PS00041">
    <property type="entry name" value="HTH_ARAC_FAMILY_1"/>
    <property type="match status" value="1"/>
</dbReference>
<dbReference type="InterPro" id="IPR009057">
    <property type="entry name" value="Homeodomain-like_sf"/>
</dbReference>
<dbReference type="GO" id="GO:0005886">
    <property type="term" value="C:plasma membrane"/>
    <property type="evidence" value="ECO:0007669"/>
    <property type="project" value="UniProtKB-SubCell"/>
</dbReference>
<dbReference type="Pfam" id="PF12833">
    <property type="entry name" value="HTH_18"/>
    <property type="match status" value="1"/>
</dbReference>
<dbReference type="InterPro" id="IPR018062">
    <property type="entry name" value="HTH_AraC-typ_CS"/>
</dbReference>
<evidence type="ECO:0000256" key="6">
    <source>
        <dbReference type="ARBA" id="ARBA00023125"/>
    </source>
</evidence>
<keyword evidence="3 9" id="KW-0812">Transmembrane</keyword>
<evidence type="ECO:0000256" key="8">
    <source>
        <dbReference type="ARBA" id="ARBA00023163"/>
    </source>
</evidence>
<keyword evidence="7 9" id="KW-0472">Membrane</keyword>
<keyword evidence="5" id="KW-0805">Transcription regulation</keyword>
<gene>
    <name evidence="11" type="ORF">H7C18_10330</name>
</gene>
<evidence type="ECO:0000256" key="4">
    <source>
        <dbReference type="ARBA" id="ARBA00022989"/>
    </source>
</evidence>
<evidence type="ECO:0000256" key="3">
    <source>
        <dbReference type="ARBA" id="ARBA00022692"/>
    </source>
</evidence>
<evidence type="ECO:0000256" key="5">
    <source>
        <dbReference type="ARBA" id="ARBA00023015"/>
    </source>
</evidence>
<accession>A0A7X0VUT2</accession>
<proteinExistence type="predicted"/>
<evidence type="ECO:0000313" key="11">
    <source>
        <dbReference type="EMBL" id="MBB6731304.1"/>
    </source>
</evidence>
<evidence type="ECO:0000256" key="7">
    <source>
        <dbReference type="ARBA" id="ARBA00023136"/>
    </source>
</evidence>
<dbReference type="SMART" id="SM00342">
    <property type="entry name" value="HTH_ARAC"/>
    <property type="match status" value="1"/>
</dbReference>
<dbReference type="InterPro" id="IPR020449">
    <property type="entry name" value="Tscrpt_reg_AraC-type_HTH"/>
</dbReference>
<dbReference type="PANTHER" id="PTHR43280">
    <property type="entry name" value="ARAC-FAMILY TRANSCRIPTIONAL REGULATOR"/>
    <property type="match status" value="1"/>
</dbReference>
<evidence type="ECO:0000259" key="10">
    <source>
        <dbReference type="PROSITE" id="PS01124"/>
    </source>
</evidence>
<evidence type="ECO:0000313" key="12">
    <source>
        <dbReference type="Proteomes" id="UP000564644"/>
    </source>
</evidence>
<dbReference type="PRINTS" id="PR00032">
    <property type="entry name" value="HTHARAC"/>
</dbReference>
<evidence type="ECO:0000256" key="2">
    <source>
        <dbReference type="ARBA" id="ARBA00022475"/>
    </source>
</evidence>
<keyword evidence="2" id="KW-1003">Cell membrane</keyword>
<keyword evidence="6" id="KW-0238">DNA-binding</keyword>
<dbReference type="GO" id="GO:0003700">
    <property type="term" value="F:DNA-binding transcription factor activity"/>
    <property type="evidence" value="ECO:0007669"/>
    <property type="project" value="InterPro"/>
</dbReference>
<keyword evidence="8" id="KW-0804">Transcription</keyword>
<dbReference type="RefSeq" id="WP_185128970.1">
    <property type="nucleotide sequence ID" value="NZ_JACJVO010000010.1"/>
</dbReference>
<name>A0A7X0VUT2_9BACL</name>
<dbReference type="Proteomes" id="UP000564644">
    <property type="component" value="Unassembled WGS sequence"/>
</dbReference>
<dbReference type="PROSITE" id="PS01124">
    <property type="entry name" value="HTH_ARAC_FAMILY_2"/>
    <property type="match status" value="1"/>
</dbReference>
<protein>
    <submittedName>
        <fullName evidence="11">Helix-turn-helix domain-containing protein</fullName>
    </submittedName>
</protein>
<keyword evidence="12" id="KW-1185">Reference proteome</keyword>
<dbReference type="InterPro" id="IPR033479">
    <property type="entry name" value="dCache_1"/>
</dbReference>
<dbReference type="PANTHER" id="PTHR43280:SF28">
    <property type="entry name" value="HTH-TYPE TRANSCRIPTIONAL ACTIVATOR RHAS"/>
    <property type="match status" value="1"/>
</dbReference>
<dbReference type="SUPFAM" id="SSF46689">
    <property type="entry name" value="Homeodomain-like"/>
    <property type="match status" value="1"/>
</dbReference>
<dbReference type="Gene3D" id="1.10.10.60">
    <property type="entry name" value="Homeodomain-like"/>
    <property type="match status" value="1"/>
</dbReference>
<feature type="transmembrane region" description="Helical" evidence="9">
    <location>
        <begin position="290"/>
        <end position="307"/>
    </location>
</feature>
<dbReference type="InterPro" id="IPR018060">
    <property type="entry name" value="HTH_AraC"/>
</dbReference>
<keyword evidence="4 9" id="KW-1133">Transmembrane helix</keyword>
<evidence type="ECO:0000256" key="1">
    <source>
        <dbReference type="ARBA" id="ARBA00004651"/>
    </source>
</evidence>
<reference evidence="11 12" key="1">
    <citation type="submission" date="2020-08" db="EMBL/GenBank/DDBJ databases">
        <title>Cohnella phylogeny.</title>
        <authorList>
            <person name="Dunlap C."/>
        </authorList>
    </citation>
    <scope>NUCLEOTIDE SEQUENCE [LARGE SCALE GENOMIC DNA]</scope>
    <source>
        <strain evidence="11 12">CBP 2801</strain>
    </source>
</reference>
<organism evidence="11 12">
    <name type="scientific">Cohnella zeiphila</name>
    <dbReference type="NCBI Taxonomy" id="2761120"/>
    <lineage>
        <taxon>Bacteria</taxon>
        <taxon>Bacillati</taxon>
        <taxon>Bacillota</taxon>
        <taxon>Bacilli</taxon>
        <taxon>Bacillales</taxon>
        <taxon>Paenibacillaceae</taxon>
        <taxon>Cohnella</taxon>
    </lineage>
</organism>